<evidence type="ECO:0000313" key="2">
    <source>
        <dbReference type="Proteomes" id="UP000002033"/>
    </source>
</evidence>
<protein>
    <submittedName>
        <fullName evidence="1">Uncharacterized protein</fullName>
    </submittedName>
</protein>
<organism evidence="1 2">
    <name type="scientific">Hyphomicrobium denitrificans (strain ATCC 51888 / DSM 1869 / NCIMB 11706 / TK 0415)</name>
    <dbReference type="NCBI Taxonomy" id="582899"/>
    <lineage>
        <taxon>Bacteria</taxon>
        <taxon>Pseudomonadati</taxon>
        <taxon>Pseudomonadota</taxon>
        <taxon>Alphaproteobacteria</taxon>
        <taxon>Hyphomicrobiales</taxon>
        <taxon>Hyphomicrobiaceae</taxon>
        <taxon>Hyphomicrobium</taxon>
    </lineage>
</organism>
<dbReference type="STRING" id="582899.Hden_1209"/>
<evidence type="ECO:0000313" key="1">
    <source>
        <dbReference type="EMBL" id="ADJ23021.1"/>
    </source>
</evidence>
<reference evidence="2" key="1">
    <citation type="journal article" date="2011" name="J. Bacteriol.">
        <title>Genome sequences of eight morphologically diverse alphaproteobacteria.</title>
        <authorList>
            <consortium name="US DOE Joint Genome Institute"/>
            <person name="Brown P.J."/>
            <person name="Kysela D.T."/>
            <person name="Buechlein A."/>
            <person name="Hemmerich C."/>
            <person name="Brun Y.V."/>
        </authorList>
    </citation>
    <scope>NUCLEOTIDE SEQUENCE [LARGE SCALE GENOMIC DNA]</scope>
    <source>
        <strain evidence="2">ATCC 51888 / DSM 1869 / NCIB 11706 / TK 0415</strain>
    </source>
</reference>
<gene>
    <name evidence="1" type="ordered locus">Hden_1209</name>
</gene>
<dbReference type="AlphaFoldDB" id="D8JWA8"/>
<dbReference type="HOGENOM" id="CLU_2843927_0_0_5"/>
<proteinExistence type="predicted"/>
<name>D8JWA8_HYPDA</name>
<dbReference type="KEGG" id="hdn:Hden_1209"/>
<dbReference type="Proteomes" id="UP000002033">
    <property type="component" value="Chromosome"/>
</dbReference>
<sequence length="65" mass="7513">MMDGYIDSRSDLEALEDTVRESDQSRELGGHFKRSQFKRARKHKFYVASRTNRKPSLPPIKCLGA</sequence>
<accession>D8JWA8</accession>
<keyword evidence="2" id="KW-1185">Reference proteome</keyword>
<dbReference type="EMBL" id="CP002083">
    <property type="protein sequence ID" value="ADJ23021.1"/>
    <property type="molecule type" value="Genomic_DNA"/>
</dbReference>